<keyword evidence="1" id="KW-0677">Repeat</keyword>
<dbReference type="Pfam" id="PF13921">
    <property type="entry name" value="Myb_DNA-bind_6"/>
    <property type="match status" value="1"/>
</dbReference>
<feature type="compositionally biased region" description="Basic residues" evidence="7">
    <location>
        <begin position="878"/>
        <end position="893"/>
    </location>
</feature>
<dbReference type="GO" id="GO:0000978">
    <property type="term" value="F:RNA polymerase II cis-regulatory region sequence-specific DNA binding"/>
    <property type="evidence" value="ECO:0007669"/>
    <property type="project" value="TreeGrafter"/>
</dbReference>
<dbReference type="InterPro" id="IPR009057">
    <property type="entry name" value="Homeodomain-like_sf"/>
</dbReference>
<dbReference type="OMA" id="CACIERT"/>
<dbReference type="SMART" id="SM00717">
    <property type="entry name" value="SANT"/>
    <property type="match status" value="5"/>
</dbReference>
<protein>
    <recommendedName>
        <fullName evidence="12">Small nuclear RNA activating complex, polypeptide 4</fullName>
    </recommendedName>
</protein>
<feature type="region of interest" description="Disordered" evidence="7">
    <location>
        <begin position="1140"/>
        <end position="1165"/>
    </location>
</feature>
<dbReference type="EMBL" id="AYCK01019155">
    <property type="status" value="NOT_ANNOTATED_CDS"/>
    <property type="molecule type" value="Genomic_DNA"/>
</dbReference>
<dbReference type="Gene3D" id="1.10.10.60">
    <property type="entry name" value="Homeodomain-like"/>
    <property type="match status" value="4"/>
</dbReference>
<feature type="coiled-coil region" evidence="6">
    <location>
        <begin position="1"/>
        <end position="35"/>
    </location>
</feature>
<evidence type="ECO:0000259" key="9">
    <source>
        <dbReference type="PROSITE" id="PS51294"/>
    </source>
</evidence>
<dbReference type="PANTHER" id="PTHR46621">
    <property type="entry name" value="SNRNA-ACTIVATING PROTEIN COMPLEX SUBUNIT 4"/>
    <property type="match status" value="1"/>
</dbReference>
<dbReference type="eggNOG" id="KOG0049">
    <property type="taxonomic scope" value="Eukaryota"/>
</dbReference>
<keyword evidence="3" id="KW-0238">DNA-binding</keyword>
<evidence type="ECO:0000256" key="2">
    <source>
        <dbReference type="ARBA" id="ARBA00023015"/>
    </source>
</evidence>
<evidence type="ECO:0000256" key="6">
    <source>
        <dbReference type="SAM" id="Coils"/>
    </source>
</evidence>
<evidence type="ECO:0000256" key="3">
    <source>
        <dbReference type="ARBA" id="ARBA00023125"/>
    </source>
</evidence>
<dbReference type="Pfam" id="PF00249">
    <property type="entry name" value="Myb_DNA-binding"/>
    <property type="match status" value="2"/>
</dbReference>
<dbReference type="InterPro" id="IPR001005">
    <property type="entry name" value="SANT/Myb"/>
</dbReference>
<keyword evidence="11" id="KW-1185">Reference proteome</keyword>
<dbReference type="FunFam" id="1.10.10.60:FF:000321">
    <property type="entry name" value="Small nuclear RNA-activating complex, polypeptide 4"/>
    <property type="match status" value="1"/>
</dbReference>
<feature type="compositionally biased region" description="Pro residues" evidence="7">
    <location>
        <begin position="771"/>
        <end position="781"/>
    </location>
</feature>
<feature type="domain" description="HTH myb-type" evidence="9">
    <location>
        <begin position="351"/>
        <end position="401"/>
    </location>
</feature>
<keyword evidence="4" id="KW-0804">Transcription</keyword>
<reference evidence="10" key="2">
    <citation type="submission" date="2025-08" db="UniProtKB">
        <authorList>
            <consortium name="Ensembl"/>
        </authorList>
    </citation>
    <scope>IDENTIFICATION</scope>
</reference>
<organism evidence="10 11">
    <name type="scientific">Poecilia formosa</name>
    <name type="common">Amazon molly</name>
    <name type="synonym">Limia formosa</name>
    <dbReference type="NCBI Taxonomy" id="48698"/>
    <lineage>
        <taxon>Eukaryota</taxon>
        <taxon>Metazoa</taxon>
        <taxon>Chordata</taxon>
        <taxon>Craniata</taxon>
        <taxon>Vertebrata</taxon>
        <taxon>Euteleostomi</taxon>
        <taxon>Actinopterygii</taxon>
        <taxon>Neopterygii</taxon>
        <taxon>Teleostei</taxon>
        <taxon>Neoteleostei</taxon>
        <taxon>Acanthomorphata</taxon>
        <taxon>Ovalentaria</taxon>
        <taxon>Atherinomorphae</taxon>
        <taxon>Cyprinodontiformes</taxon>
        <taxon>Poeciliidae</taxon>
        <taxon>Poeciliinae</taxon>
        <taxon>Poecilia</taxon>
    </lineage>
</organism>
<feature type="domain" description="Myb-like" evidence="8">
    <location>
        <begin position="454"/>
        <end position="505"/>
    </location>
</feature>
<keyword evidence="5" id="KW-0539">Nucleus</keyword>
<dbReference type="GeneTree" id="ENSGT00940000160404"/>
<evidence type="ECO:0000256" key="7">
    <source>
        <dbReference type="SAM" id="MobiDB-lite"/>
    </source>
</evidence>
<reference evidence="11" key="1">
    <citation type="submission" date="2013-10" db="EMBL/GenBank/DDBJ databases">
        <authorList>
            <person name="Schartl M."/>
            <person name="Warren W."/>
        </authorList>
    </citation>
    <scope>NUCLEOTIDE SEQUENCE [LARGE SCALE GENOMIC DNA]</scope>
    <source>
        <strain evidence="11">female</strain>
    </source>
</reference>
<feature type="domain" description="Myb-like" evidence="8">
    <location>
        <begin position="402"/>
        <end position="453"/>
    </location>
</feature>
<dbReference type="AlphaFoldDB" id="A0A087XX84"/>
<dbReference type="PROSITE" id="PS50090">
    <property type="entry name" value="MYB_LIKE"/>
    <property type="match status" value="4"/>
</dbReference>
<feature type="domain" description="Myb-like" evidence="8">
    <location>
        <begin position="294"/>
        <end position="346"/>
    </location>
</feature>
<feature type="domain" description="HTH myb-type" evidence="9">
    <location>
        <begin position="402"/>
        <end position="457"/>
    </location>
</feature>
<dbReference type="PROSITE" id="PS51294">
    <property type="entry name" value="HTH_MYB"/>
    <property type="match status" value="4"/>
</dbReference>
<dbReference type="PANTHER" id="PTHR46621:SF1">
    <property type="entry name" value="SNRNA-ACTIVATING PROTEIN COMPLEX SUBUNIT 4"/>
    <property type="match status" value="1"/>
</dbReference>
<dbReference type="STRING" id="48698.ENSPFOP00000010387"/>
<evidence type="ECO:0008006" key="12">
    <source>
        <dbReference type="Google" id="ProtNLM"/>
    </source>
</evidence>
<proteinExistence type="predicted"/>
<dbReference type="GO" id="GO:0001006">
    <property type="term" value="F:RNA polymerase III type 3 promoter sequence-specific DNA binding"/>
    <property type="evidence" value="ECO:0007669"/>
    <property type="project" value="TreeGrafter"/>
</dbReference>
<evidence type="ECO:0000259" key="8">
    <source>
        <dbReference type="PROSITE" id="PS50090"/>
    </source>
</evidence>
<reference evidence="10" key="3">
    <citation type="submission" date="2025-09" db="UniProtKB">
        <authorList>
            <consortium name="Ensembl"/>
        </authorList>
    </citation>
    <scope>IDENTIFICATION</scope>
</reference>
<feature type="domain" description="HTH myb-type" evidence="9">
    <location>
        <begin position="294"/>
        <end position="350"/>
    </location>
</feature>
<evidence type="ECO:0000313" key="10">
    <source>
        <dbReference type="Ensembl" id="ENSPFOP00000010387.2"/>
    </source>
</evidence>
<sequence>FGLLQAQRDRVQKQVEELERSLAVTQDELDLLSSETVQLEFLVQFTHSAPSGHPDWTDLNQRNQVHLNRRLCPQSEPDLSPSASSCLQLNLVYQQVVQETLDQLEALLAHNRRQQRELTAQMNGPIREPTREGPASSNQHPAKLFLGSFLKPYFKDRLTGLGPPANQEVKLKAQRMMGCPEDKKLKLKRWESWQKTLLVHSVTRDHLKRLMLPKLSRLDFLTSKLSSAHGADRQQLTEQIDDLEKDLQLLRMKREEELTGDRYEEHDWQKISNIDFEGTKDAEDIRLFWQNVLHPSINKTAWSSEEVQRLSAICRRHEERHWDSIAQELGTGRTAFMCLQMFQRFVSDSLKRSSWTAEEDEQLRELVQKMRIGNFIPYTQISYFMEGRDPTQLVYRWNQVLDPSLKRGSWTKQEDRLLLQAVARHGEKCWWKVRLEVPGRTDGACRDRYLDCLKKNIKKRPFERHEVELLEQLVKKHGVARWAKIAAEIPHRIDAQCLREWRKLVREPAQDRRKMKEEEEVQITEEEDDDNEDEVVEYMDSDEDCNKKRKRSMEEEQQEEYILPPMEEWVPAEVNQSSTSLSFTLVELPSSGEAPDRTAVRSTVLGRPGPSVIIGPPPRELSWEERHSSSAVLMASREALRLHLSALKQKVSTGPQPGRRPRPQAQELRCELQAAVTPWIGNLLIPKSQKRSAADVLREGGERRGVSTSSAFTLLLQAMNVDTLGCRQIIEQRKNQVDPLLLTVKTFSRVSFPIFHFSRQTSFSSSSSPLTSPPPSCPDQAPPTSVCQSGTLLNAAAMCHRTAQVTGMVGYDSCTLILQLQSESLPTSIWPVLVIKSVIKHNVLLPLQPTYRQESAESAECDVASPQGRTGLRVAQATKKKRSSAPSKQKHVGRAQSKGSSAVEAPPPSQVTALHFLPNRSMWVVTPVAQAPPPALQVGLLPRGPPLASEAPPPLAAGCSSVTPAALRDLQLSPVPTCRFKPLLPAVTQSSDLRPTSWPRPHMLLAYQRAGQHFDPTLMFLEPLEEVHDWLRGRGGVAVPRAGSALPYLPPSVSTLSALSGLLRAKASVTASALQLMAANLEQEPSGTGTEQQEELQAVRQLVAQRFSTNPAHQLLKARFLSLFTLPALLATVQPISRKKPTCPTTLANQESSAKPDPVLQNQSM</sequence>
<dbReference type="CDD" id="cd00167">
    <property type="entry name" value="SANT"/>
    <property type="match status" value="4"/>
</dbReference>
<evidence type="ECO:0000256" key="5">
    <source>
        <dbReference type="ARBA" id="ARBA00023242"/>
    </source>
</evidence>
<evidence type="ECO:0000256" key="1">
    <source>
        <dbReference type="ARBA" id="ARBA00022737"/>
    </source>
</evidence>
<dbReference type="Ensembl" id="ENSPFOT00000010402.2">
    <property type="protein sequence ID" value="ENSPFOP00000010387.2"/>
    <property type="gene ID" value="ENSPFOG00000010401.2"/>
</dbReference>
<dbReference type="GO" id="GO:0042796">
    <property type="term" value="P:snRNA transcription by RNA polymerase III"/>
    <property type="evidence" value="ECO:0007669"/>
    <property type="project" value="TreeGrafter"/>
</dbReference>
<evidence type="ECO:0000313" key="11">
    <source>
        <dbReference type="Proteomes" id="UP000028760"/>
    </source>
</evidence>
<dbReference type="GO" id="GO:0019185">
    <property type="term" value="C:snRNA-activating protein complex"/>
    <property type="evidence" value="ECO:0007669"/>
    <property type="project" value="TreeGrafter"/>
</dbReference>
<evidence type="ECO:0000256" key="4">
    <source>
        <dbReference type="ARBA" id="ARBA00023163"/>
    </source>
</evidence>
<dbReference type="SUPFAM" id="SSF46689">
    <property type="entry name" value="Homeodomain-like"/>
    <property type="match status" value="3"/>
</dbReference>
<dbReference type="GO" id="GO:0042795">
    <property type="term" value="P:snRNA transcription by RNA polymerase II"/>
    <property type="evidence" value="ECO:0007669"/>
    <property type="project" value="TreeGrafter"/>
</dbReference>
<dbReference type="InterPro" id="IPR051575">
    <property type="entry name" value="Myb-like_DNA-bd"/>
</dbReference>
<dbReference type="Proteomes" id="UP000028760">
    <property type="component" value="Unassembled WGS sequence"/>
</dbReference>
<feature type="domain" description="Myb-like" evidence="8">
    <location>
        <begin position="347"/>
        <end position="401"/>
    </location>
</feature>
<accession>A0A087XX84</accession>
<feature type="region of interest" description="Disordered" evidence="7">
    <location>
        <begin position="858"/>
        <end position="907"/>
    </location>
</feature>
<dbReference type="InterPro" id="IPR017930">
    <property type="entry name" value="Myb_dom"/>
</dbReference>
<name>A0A087XX84_POEFO</name>
<keyword evidence="6" id="KW-0175">Coiled coil</keyword>
<feature type="region of interest" description="Disordered" evidence="7">
    <location>
        <begin position="761"/>
        <end position="784"/>
    </location>
</feature>
<feature type="coiled-coil region" evidence="6">
    <location>
        <begin position="226"/>
        <end position="253"/>
    </location>
</feature>
<keyword evidence="2" id="KW-0805">Transcription regulation</keyword>
<feature type="domain" description="HTH myb-type" evidence="9">
    <location>
        <begin position="458"/>
        <end position="509"/>
    </location>
</feature>
<feature type="compositionally biased region" description="Polar residues" evidence="7">
    <location>
        <begin position="1143"/>
        <end position="1153"/>
    </location>
</feature>